<protein>
    <recommendedName>
        <fullName evidence="1">Reverse transcriptase zinc-binding domain-containing protein</fullName>
    </recommendedName>
</protein>
<evidence type="ECO:0000313" key="2">
    <source>
        <dbReference type="EMBL" id="KAK1426775.1"/>
    </source>
</evidence>
<proteinExistence type="predicted"/>
<gene>
    <name evidence="2" type="ORF">QVD17_15455</name>
</gene>
<evidence type="ECO:0000313" key="3">
    <source>
        <dbReference type="Proteomes" id="UP001229421"/>
    </source>
</evidence>
<feature type="domain" description="Reverse transcriptase zinc-binding" evidence="1">
    <location>
        <begin position="58"/>
        <end position="142"/>
    </location>
</feature>
<keyword evidence="3" id="KW-1185">Reference proteome</keyword>
<dbReference type="Proteomes" id="UP001229421">
    <property type="component" value="Unassembled WGS sequence"/>
</dbReference>
<dbReference type="InterPro" id="IPR026960">
    <property type="entry name" value="RVT-Znf"/>
</dbReference>
<reference evidence="2" key="1">
    <citation type="journal article" date="2023" name="bioRxiv">
        <title>Improved chromosome-level genome assembly for marigold (Tagetes erecta).</title>
        <authorList>
            <person name="Jiang F."/>
            <person name="Yuan L."/>
            <person name="Wang S."/>
            <person name="Wang H."/>
            <person name="Xu D."/>
            <person name="Wang A."/>
            <person name="Fan W."/>
        </authorList>
    </citation>
    <scope>NUCLEOTIDE SEQUENCE</scope>
    <source>
        <strain evidence="2">WSJ</strain>
        <tissue evidence="2">Leaf</tissue>
    </source>
</reference>
<accession>A0AAD8KVZ0</accession>
<dbReference type="AlphaFoldDB" id="A0AAD8KVZ0"/>
<dbReference type="PANTHER" id="PTHR36617">
    <property type="entry name" value="PROTEIN, PUTATIVE-RELATED"/>
    <property type="match status" value="1"/>
</dbReference>
<sequence length="213" mass="24591">MTRLSLGSQVEWSWLWRRQAFSPIETQQLHSCLNALSQIHLNTSTDEWIWTKDDSGTFTVASMRKLLQDPNSHSNFVVQWNNWVPIKVNIFGWRAEMERIATGTALSQRGISLDTTCCPLCGDYEETATHLLTSCYVANMVWQHISSWCKIPPIFAFSVRDILEIHKSVGTSKEKKKRLFKLSSSPRVGAYGKRETRRFREQKHKYFKSTSGS</sequence>
<dbReference type="Pfam" id="PF13966">
    <property type="entry name" value="zf-RVT"/>
    <property type="match status" value="1"/>
</dbReference>
<dbReference type="PANTHER" id="PTHR36617:SF15">
    <property type="entry name" value="REVERSE TRANSCRIPTASE ZINC-BINDING DOMAIN-CONTAINING PROTEIN"/>
    <property type="match status" value="1"/>
</dbReference>
<evidence type="ECO:0000259" key="1">
    <source>
        <dbReference type="Pfam" id="PF13966"/>
    </source>
</evidence>
<comment type="caution">
    <text evidence="2">The sequence shown here is derived from an EMBL/GenBank/DDBJ whole genome shotgun (WGS) entry which is preliminary data.</text>
</comment>
<dbReference type="EMBL" id="JAUHHV010000004">
    <property type="protein sequence ID" value="KAK1426775.1"/>
    <property type="molecule type" value="Genomic_DNA"/>
</dbReference>
<organism evidence="2 3">
    <name type="scientific">Tagetes erecta</name>
    <name type="common">African marigold</name>
    <dbReference type="NCBI Taxonomy" id="13708"/>
    <lineage>
        <taxon>Eukaryota</taxon>
        <taxon>Viridiplantae</taxon>
        <taxon>Streptophyta</taxon>
        <taxon>Embryophyta</taxon>
        <taxon>Tracheophyta</taxon>
        <taxon>Spermatophyta</taxon>
        <taxon>Magnoliopsida</taxon>
        <taxon>eudicotyledons</taxon>
        <taxon>Gunneridae</taxon>
        <taxon>Pentapetalae</taxon>
        <taxon>asterids</taxon>
        <taxon>campanulids</taxon>
        <taxon>Asterales</taxon>
        <taxon>Asteraceae</taxon>
        <taxon>Asteroideae</taxon>
        <taxon>Heliantheae alliance</taxon>
        <taxon>Tageteae</taxon>
        <taxon>Tagetes</taxon>
    </lineage>
</organism>
<name>A0AAD8KVZ0_TARER</name>